<comment type="similarity">
    <text evidence="1 9 10">Belongs to the peptidase A8 family.</text>
</comment>
<dbReference type="Proteomes" id="UP000525652">
    <property type="component" value="Unassembled WGS sequence"/>
</dbReference>
<evidence type="ECO:0000313" key="12">
    <source>
        <dbReference type="Proteomes" id="UP000525652"/>
    </source>
</evidence>
<keyword evidence="12" id="KW-1185">Reference proteome</keyword>
<organism evidence="11 12">
    <name type="scientific">Puniceicoccus vermicola</name>
    <dbReference type="NCBI Taxonomy" id="388746"/>
    <lineage>
        <taxon>Bacteria</taxon>
        <taxon>Pseudomonadati</taxon>
        <taxon>Verrucomicrobiota</taxon>
        <taxon>Opitutia</taxon>
        <taxon>Puniceicoccales</taxon>
        <taxon>Puniceicoccaceae</taxon>
        <taxon>Puniceicoccus</taxon>
    </lineage>
</organism>
<evidence type="ECO:0000256" key="4">
    <source>
        <dbReference type="ARBA" id="ARBA00022692"/>
    </source>
</evidence>
<keyword evidence="7 9" id="KW-1133">Transmembrane helix</keyword>
<feature type="transmembrane region" description="Helical" evidence="9">
    <location>
        <begin position="153"/>
        <end position="176"/>
    </location>
</feature>
<evidence type="ECO:0000256" key="5">
    <source>
        <dbReference type="ARBA" id="ARBA00022750"/>
    </source>
</evidence>
<keyword evidence="2 9" id="KW-1003">Cell membrane</keyword>
<evidence type="ECO:0000256" key="10">
    <source>
        <dbReference type="RuleBase" id="RU004181"/>
    </source>
</evidence>
<dbReference type="UniPathway" id="UPA00665"/>
<feature type="transmembrane region" description="Helical" evidence="9">
    <location>
        <begin position="12"/>
        <end position="33"/>
    </location>
</feature>
<comment type="catalytic activity">
    <reaction evidence="9">
        <text>Release of signal peptides from bacterial membrane prolipoproteins. Hydrolyzes -Xaa-Yaa-Zaa-|-(S,diacylglyceryl)Cys-, in which Xaa is hydrophobic (preferably Leu), and Yaa (Ala or Ser) and Zaa (Gly or Ala) have small, neutral side chains.</text>
        <dbReference type="EC" id="3.4.23.36"/>
    </reaction>
</comment>
<reference evidence="11 12" key="1">
    <citation type="submission" date="2020-07" db="EMBL/GenBank/DDBJ databases">
        <authorList>
            <person name="Feng X."/>
        </authorList>
    </citation>
    <scope>NUCLEOTIDE SEQUENCE [LARGE SCALE GENOMIC DNA]</scope>
    <source>
        <strain evidence="11 12">JCM14086</strain>
    </source>
</reference>
<evidence type="ECO:0000256" key="9">
    <source>
        <dbReference type="HAMAP-Rule" id="MF_00161"/>
    </source>
</evidence>
<keyword evidence="3 9" id="KW-0645">Protease</keyword>
<dbReference type="GO" id="GO:0006508">
    <property type="term" value="P:proteolysis"/>
    <property type="evidence" value="ECO:0007669"/>
    <property type="project" value="UniProtKB-KW"/>
</dbReference>
<dbReference type="HAMAP" id="MF_00161">
    <property type="entry name" value="LspA"/>
    <property type="match status" value="1"/>
</dbReference>
<evidence type="ECO:0000256" key="3">
    <source>
        <dbReference type="ARBA" id="ARBA00022670"/>
    </source>
</evidence>
<dbReference type="PANTHER" id="PTHR33695">
    <property type="entry name" value="LIPOPROTEIN SIGNAL PEPTIDASE"/>
    <property type="match status" value="1"/>
</dbReference>
<evidence type="ECO:0000256" key="7">
    <source>
        <dbReference type="ARBA" id="ARBA00022989"/>
    </source>
</evidence>
<feature type="transmembrane region" description="Helical" evidence="9">
    <location>
        <begin position="78"/>
        <end position="98"/>
    </location>
</feature>
<feature type="transmembrane region" description="Helical" evidence="9">
    <location>
        <begin position="110"/>
        <end position="133"/>
    </location>
</feature>
<dbReference type="AlphaFoldDB" id="A0A7X1E338"/>
<evidence type="ECO:0000256" key="2">
    <source>
        <dbReference type="ARBA" id="ARBA00022475"/>
    </source>
</evidence>
<dbReference type="RefSeq" id="WP_185691421.1">
    <property type="nucleotide sequence ID" value="NZ_JACHVA010000033.1"/>
</dbReference>
<keyword evidence="8 9" id="KW-0472">Membrane</keyword>
<evidence type="ECO:0000256" key="6">
    <source>
        <dbReference type="ARBA" id="ARBA00022801"/>
    </source>
</evidence>
<comment type="subcellular location">
    <subcellularLocation>
        <location evidence="9">Cell membrane</location>
        <topology evidence="9">Multi-pass membrane protein</topology>
    </subcellularLocation>
</comment>
<dbReference type="Pfam" id="PF01252">
    <property type="entry name" value="Peptidase_A8"/>
    <property type="match status" value="1"/>
</dbReference>
<feature type="active site" evidence="9">
    <location>
        <position position="134"/>
    </location>
</feature>
<keyword evidence="6 9" id="KW-0378">Hydrolase</keyword>
<dbReference type="InterPro" id="IPR001872">
    <property type="entry name" value="Peptidase_A8"/>
</dbReference>
<name>A0A7X1E338_9BACT</name>
<dbReference type="NCBIfam" id="TIGR00077">
    <property type="entry name" value="lspA"/>
    <property type="match status" value="1"/>
</dbReference>
<dbReference type="GO" id="GO:0005886">
    <property type="term" value="C:plasma membrane"/>
    <property type="evidence" value="ECO:0007669"/>
    <property type="project" value="UniProtKB-SubCell"/>
</dbReference>
<keyword evidence="5 9" id="KW-0064">Aspartyl protease</keyword>
<accession>A0A7X1E338</accession>
<comment type="function">
    <text evidence="9">This protein specifically catalyzes the removal of signal peptides from prolipoproteins.</text>
</comment>
<dbReference type="EC" id="3.4.23.36" evidence="9"/>
<protein>
    <recommendedName>
        <fullName evidence="9">Lipoprotein signal peptidase</fullName>
        <ecNumber evidence="9">3.4.23.36</ecNumber>
    </recommendedName>
    <alternativeName>
        <fullName evidence="9">Prolipoprotein signal peptidase</fullName>
    </alternativeName>
    <alternativeName>
        <fullName evidence="9">Signal peptidase II</fullName>
        <shortName evidence="9">SPase II</shortName>
    </alternativeName>
</protein>
<evidence type="ECO:0000313" key="11">
    <source>
        <dbReference type="EMBL" id="MBC2600681.1"/>
    </source>
</evidence>
<comment type="pathway">
    <text evidence="9">Protein modification; lipoprotein biosynthesis (signal peptide cleavage).</text>
</comment>
<gene>
    <name evidence="9 11" type="primary">lspA</name>
    <name evidence="11" type="ORF">H5P30_02680</name>
</gene>
<dbReference type="EMBL" id="JACHVA010000033">
    <property type="protein sequence ID" value="MBC2600681.1"/>
    <property type="molecule type" value="Genomic_DNA"/>
</dbReference>
<comment type="caution">
    <text evidence="11">The sequence shown here is derived from an EMBL/GenBank/DDBJ whole genome shotgun (WGS) entry which is preliminary data.</text>
</comment>
<evidence type="ECO:0000256" key="1">
    <source>
        <dbReference type="ARBA" id="ARBA00006139"/>
    </source>
</evidence>
<feature type="active site" evidence="9">
    <location>
        <position position="160"/>
    </location>
</feature>
<sequence length="191" mass="20861">MPVRASGGFRAYRLFWGMALGVLLLDQGTKLWIDAILPFGTYFPSRGPGEVSPVVVIPDFFQLVHIGNQGAAWGILSGYRIVLVLVAVVALTAIYFYRGALELKRGPMQFSFGMIVGGILGNLLDRMIYGHVVDFLDFHLPGISALGIEPYRWPAFNVADMGITCGVGIYIVICFFPAKKAEKDVNDGQVS</sequence>
<dbReference type="PANTHER" id="PTHR33695:SF1">
    <property type="entry name" value="LIPOPROTEIN SIGNAL PEPTIDASE"/>
    <property type="match status" value="1"/>
</dbReference>
<evidence type="ECO:0000256" key="8">
    <source>
        <dbReference type="ARBA" id="ARBA00023136"/>
    </source>
</evidence>
<dbReference type="GO" id="GO:0004190">
    <property type="term" value="F:aspartic-type endopeptidase activity"/>
    <property type="evidence" value="ECO:0007669"/>
    <property type="project" value="UniProtKB-UniRule"/>
</dbReference>
<keyword evidence="4 9" id="KW-0812">Transmembrane</keyword>
<dbReference type="PRINTS" id="PR00781">
    <property type="entry name" value="LIPOSIGPTASE"/>
</dbReference>
<proteinExistence type="inferred from homology"/>